<evidence type="ECO:0008006" key="4">
    <source>
        <dbReference type="Google" id="ProtNLM"/>
    </source>
</evidence>
<proteinExistence type="predicted"/>
<reference evidence="2 3" key="1">
    <citation type="submission" date="2016-03" db="EMBL/GenBank/DDBJ databases">
        <title>Draft Genome Sequence of the Strain BR 10245 (Bradyrhizobium sp.) isolated from nodules of Centrolobium paraense.</title>
        <authorList>
            <person name="Simoes-Araujo J.L.Sr."/>
            <person name="Barauna A.C."/>
            <person name="Silva K."/>
            <person name="Zilli J.E."/>
        </authorList>
    </citation>
    <scope>NUCLEOTIDE SEQUENCE [LARGE SCALE GENOMIC DNA]</scope>
    <source>
        <strain evidence="2 3">BR 10245</strain>
    </source>
</reference>
<evidence type="ECO:0000256" key="1">
    <source>
        <dbReference type="SAM" id="SignalP"/>
    </source>
</evidence>
<comment type="caution">
    <text evidence="2">The sequence shown here is derived from an EMBL/GenBank/DDBJ whole genome shotgun (WGS) entry which is preliminary data.</text>
</comment>
<keyword evidence="1" id="KW-0732">Signal</keyword>
<dbReference type="OrthoDB" id="8229016at2"/>
<accession>A0A176YGC5</accession>
<dbReference type="Pfam" id="PF12071">
    <property type="entry name" value="DUF3551"/>
    <property type="match status" value="1"/>
</dbReference>
<dbReference type="RefSeq" id="WP_063704968.1">
    <property type="nucleotide sequence ID" value="NZ_LUUB01000081.1"/>
</dbReference>
<protein>
    <recommendedName>
        <fullName evidence="4">DUF3551 domain-containing protein</fullName>
    </recommendedName>
</protein>
<organism evidence="2 3">
    <name type="scientific">Bradyrhizobium centrolobii</name>
    <dbReference type="NCBI Taxonomy" id="1505087"/>
    <lineage>
        <taxon>Bacteria</taxon>
        <taxon>Pseudomonadati</taxon>
        <taxon>Pseudomonadota</taxon>
        <taxon>Alphaproteobacteria</taxon>
        <taxon>Hyphomicrobiales</taxon>
        <taxon>Nitrobacteraceae</taxon>
        <taxon>Bradyrhizobium</taxon>
    </lineage>
</organism>
<feature type="chain" id="PRO_5008054699" description="DUF3551 domain-containing protein" evidence="1">
    <location>
        <begin position="23"/>
        <end position="87"/>
    </location>
</feature>
<feature type="signal peptide" evidence="1">
    <location>
        <begin position="1"/>
        <end position="22"/>
    </location>
</feature>
<dbReference type="AlphaFoldDB" id="A0A176YGC5"/>
<evidence type="ECO:0000313" key="2">
    <source>
        <dbReference type="EMBL" id="OAF04930.1"/>
    </source>
</evidence>
<dbReference type="STRING" id="1505087.AYJ54_23210"/>
<dbReference type="Proteomes" id="UP000076959">
    <property type="component" value="Unassembled WGS sequence"/>
</dbReference>
<evidence type="ECO:0000313" key="3">
    <source>
        <dbReference type="Proteomes" id="UP000076959"/>
    </source>
</evidence>
<dbReference type="InterPro" id="IPR021937">
    <property type="entry name" value="DUF3551"/>
</dbReference>
<keyword evidence="3" id="KW-1185">Reference proteome</keyword>
<name>A0A176YGC5_9BRAD</name>
<dbReference type="EMBL" id="LUUB01000081">
    <property type="protein sequence ID" value="OAF04930.1"/>
    <property type="molecule type" value="Genomic_DNA"/>
</dbReference>
<gene>
    <name evidence="2" type="ORF">AYJ54_23210</name>
</gene>
<sequence>MFRLTLAIPVLAALLIAGPARAQTYAGNAPVCLRVFGELEGERMDCIFPSFAQCKASALGRPATCLANPYFAQASPRNRRERLKPPQ</sequence>